<comment type="caution">
    <text evidence="2">The sequence shown here is derived from an EMBL/GenBank/DDBJ whole genome shotgun (WGS) entry which is preliminary data.</text>
</comment>
<protein>
    <submittedName>
        <fullName evidence="2">Uncharacterized protein</fullName>
    </submittedName>
</protein>
<organism evidence="2 4">
    <name type="scientific">Petrolisthes cinctipes</name>
    <name type="common">Flat porcelain crab</name>
    <dbReference type="NCBI Taxonomy" id="88211"/>
    <lineage>
        <taxon>Eukaryota</taxon>
        <taxon>Metazoa</taxon>
        <taxon>Ecdysozoa</taxon>
        <taxon>Arthropoda</taxon>
        <taxon>Crustacea</taxon>
        <taxon>Multicrustacea</taxon>
        <taxon>Malacostraca</taxon>
        <taxon>Eumalacostraca</taxon>
        <taxon>Eucarida</taxon>
        <taxon>Decapoda</taxon>
        <taxon>Pleocyemata</taxon>
        <taxon>Anomura</taxon>
        <taxon>Galatheoidea</taxon>
        <taxon>Porcellanidae</taxon>
        <taxon>Petrolisthes</taxon>
    </lineage>
</organism>
<evidence type="ECO:0000313" key="3">
    <source>
        <dbReference type="EMBL" id="KAK3875910.1"/>
    </source>
</evidence>
<gene>
    <name evidence="3" type="ORF">Pcinc_019254</name>
    <name evidence="2" type="ORF">Pcinc_035622</name>
</gene>
<dbReference type="Proteomes" id="UP001286313">
    <property type="component" value="Unassembled WGS sequence"/>
</dbReference>
<sequence length="133" mass="14546">MPTNTIKKVPTKRIKKTTKPRCPPLCTPVKGCPPICDTCVGRTRSGAHYQAECTCGRRARLHRNSIIIKLLCWVIGILMVVAIVGGVWTTFYPAPAPAPITPRITVPSFNRVTVVLVIVREICTLALLASLLD</sequence>
<dbReference type="EMBL" id="JAWQEG010005391">
    <property type="protein sequence ID" value="KAK3858163.1"/>
    <property type="molecule type" value="Genomic_DNA"/>
</dbReference>
<feature type="transmembrane region" description="Helical" evidence="1">
    <location>
        <begin position="112"/>
        <end position="132"/>
    </location>
</feature>
<keyword evidence="4" id="KW-1185">Reference proteome</keyword>
<proteinExistence type="predicted"/>
<feature type="transmembrane region" description="Helical" evidence="1">
    <location>
        <begin position="66"/>
        <end position="92"/>
    </location>
</feature>
<evidence type="ECO:0000313" key="2">
    <source>
        <dbReference type="EMBL" id="KAK3858163.1"/>
    </source>
</evidence>
<evidence type="ECO:0000256" key="1">
    <source>
        <dbReference type="SAM" id="Phobius"/>
    </source>
</evidence>
<keyword evidence="1" id="KW-0472">Membrane</keyword>
<accession>A0AAE1ENF2</accession>
<keyword evidence="1" id="KW-0812">Transmembrane</keyword>
<name>A0AAE1ENF2_PETCI</name>
<keyword evidence="1" id="KW-1133">Transmembrane helix</keyword>
<reference evidence="2" key="1">
    <citation type="submission" date="2023-10" db="EMBL/GenBank/DDBJ databases">
        <title>Genome assemblies of two species of porcelain crab, Petrolisthes cinctipes and Petrolisthes manimaculis (Anomura: Porcellanidae).</title>
        <authorList>
            <person name="Angst P."/>
        </authorList>
    </citation>
    <scope>NUCLEOTIDE SEQUENCE</scope>
    <source>
        <strain evidence="2">PB745_01</strain>
        <tissue evidence="2">Gill</tissue>
    </source>
</reference>
<dbReference type="AlphaFoldDB" id="A0AAE1ENF2"/>
<dbReference type="EMBL" id="JAWQEG010001898">
    <property type="protein sequence ID" value="KAK3875910.1"/>
    <property type="molecule type" value="Genomic_DNA"/>
</dbReference>
<evidence type="ECO:0000313" key="4">
    <source>
        <dbReference type="Proteomes" id="UP001286313"/>
    </source>
</evidence>